<evidence type="ECO:0000313" key="2">
    <source>
        <dbReference type="WBParaSite" id="maker-uti_cns_0045364-snap-gene-3.21-mRNA-1"/>
    </source>
</evidence>
<dbReference type="Proteomes" id="UP000095280">
    <property type="component" value="Unplaced"/>
</dbReference>
<protein>
    <submittedName>
        <fullName evidence="2">Uncharacterized protein</fullName>
    </submittedName>
</protein>
<name>A0A1I8IZX6_9PLAT</name>
<proteinExistence type="predicted"/>
<keyword evidence="1" id="KW-1185">Reference proteome</keyword>
<sequence length="97" mass="11067">MRFLINYHFWTPSFELEKKSVFLTVDNNCSTLELLSRVESATPFGRTPGHYNIGAMFYRSEAVNSMVDIPASRLFTTSPDQLNVLTYEIRTIALVGQ</sequence>
<dbReference type="WBParaSite" id="maker-uti_cns_0045364-snap-gene-3.21-mRNA-1">
    <property type="protein sequence ID" value="maker-uti_cns_0045364-snap-gene-3.21-mRNA-1"/>
    <property type="gene ID" value="maker-uti_cns_0045364-snap-gene-3.21"/>
</dbReference>
<dbReference type="AlphaFoldDB" id="A0A1I8IZX6"/>
<accession>A0A1I8IZX6</accession>
<evidence type="ECO:0000313" key="1">
    <source>
        <dbReference type="Proteomes" id="UP000095280"/>
    </source>
</evidence>
<organism evidence="1 2">
    <name type="scientific">Macrostomum lignano</name>
    <dbReference type="NCBI Taxonomy" id="282301"/>
    <lineage>
        <taxon>Eukaryota</taxon>
        <taxon>Metazoa</taxon>
        <taxon>Spiralia</taxon>
        <taxon>Lophotrochozoa</taxon>
        <taxon>Platyhelminthes</taxon>
        <taxon>Rhabditophora</taxon>
        <taxon>Macrostomorpha</taxon>
        <taxon>Macrostomida</taxon>
        <taxon>Macrostomidae</taxon>
        <taxon>Macrostomum</taxon>
    </lineage>
</organism>
<reference evidence="2" key="1">
    <citation type="submission" date="2016-11" db="UniProtKB">
        <authorList>
            <consortium name="WormBaseParasite"/>
        </authorList>
    </citation>
    <scope>IDENTIFICATION</scope>
</reference>